<keyword evidence="2" id="KW-0812">Transmembrane</keyword>
<feature type="transmembrane region" description="Helical" evidence="2">
    <location>
        <begin position="126"/>
        <end position="144"/>
    </location>
</feature>
<organism evidence="3 4">
    <name type="scientific">Effrenium voratum</name>
    <dbReference type="NCBI Taxonomy" id="2562239"/>
    <lineage>
        <taxon>Eukaryota</taxon>
        <taxon>Sar</taxon>
        <taxon>Alveolata</taxon>
        <taxon>Dinophyceae</taxon>
        <taxon>Suessiales</taxon>
        <taxon>Symbiodiniaceae</taxon>
        <taxon>Effrenium</taxon>
    </lineage>
</organism>
<name>A0AA36JA28_9DINO</name>
<dbReference type="AlphaFoldDB" id="A0AA36JA28"/>
<feature type="transmembrane region" description="Helical" evidence="2">
    <location>
        <begin position="298"/>
        <end position="323"/>
    </location>
</feature>
<evidence type="ECO:0000313" key="4">
    <source>
        <dbReference type="Proteomes" id="UP001178507"/>
    </source>
</evidence>
<evidence type="ECO:0000313" key="3">
    <source>
        <dbReference type="EMBL" id="CAJ1401248.1"/>
    </source>
</evidence>
<dbReference type="Proteomes" id="UP001178507">
    <property type="component" value="Unassembled WGS sequence"/>
</dbReference>
<keyword evidence="1" id="KW-0175">Coiled coil</keyword>
<keyword evidence="2" id="KW-0472">Membrane</keyword>
<accession>A0AA36JA28</accession>
<keyword evidence="2" id="KW-1133">Transmembrane helix</keyword>
<protein>
    <submittedName>
        <fullName evidence="3">Uncharacterized protein</fullName>
    </submittedName>
</protein>
<gene>
    <name evidence="3" type="ORF">EVOR1521_LOCUS24435</name>
</gene>
<evidence type="ECO:0000256" key="2">
    <source>
        <dbReference type="SAM" id="Phobius"/>
    </source>
</evidence>
<proteinExistence type="predicted"/>
<reference evidence="3" key="1">
    <citation type="submission" date="2023-08" db="EMBL/GenBank/DDBJ databases">
        <authorList>
            <person name="Chen Y."/>
            <person name="Shah S."/>
            <person name="Dougan E. K."/>
            <person name="Thang M."/>
            <person name="Chan C."/>
        </authorList>
    </citation>
    <scope>NUCLEOTIDE SEQUENCE</scope>
</reference>
<feature type="transmembrane region" description="Helical" evidence="2">
    <location>
        <begin position="150"/>
        <end position="168"/>
    </location>
</feature>
<comment type="caution">
    <text evidence="3">The sequence shown here is derived from an EMBL/GenBank/DDBJ whole genome shotgun (WGS) entry which is preliminary data.</text>
</comment>
<feature type="transmembrane region" description="Helical" evidence="2">
    <location>
        <begin position="377"/>
        <end position="400"/>
    </location>
</feature>
<evidence type="ECO:0000256" key="1">
    <source>
        <dbReference type="SAM" id="Coils"/>
    </source>
</evidence>
<dbReference type="EMBL" id="CAUJNA010003405">
    <property type="protein sequence ID" value="CAJ1401248.1"/>
    <property type="molecule type" value="Genomic_DNA"/>
</dbReference>
<sequence length="548" mass="60968">MSTLLQRLPNLCRAEALPGKVADARLKRALEEIEVCEPKLDDSEARLAEMLHSGVHKVRFALPRLDAEAFREVLASVGHLKEDVYLQLRQARTSSIVSLEEGNDAFRHVELDPQEDIWSICLSLRLIGLAALVSLLVVLLLSISPVQLEVASLIGGIFGLLLQFVAFAQSWSHQVSWMFGAFNGAASRIISTLDEPMSCYGERLAKPLETLEAEVDVLEQEQAIVIKRMQELESAVKEAIPDFEAPSAEVLREPIAMCQTRISGFVEESKAVLPEQLEEQLRRHPTGRLVVQRSSFDWWLVHLPLLFVLLMNLGLLAMSQALVHSSLQQREMDDVDWRNEDDLVKDFKARFPTMSFSISDEAQAPAPPQEPWLPRAALMWMPALAQAMATALQLMAGLYLSRASRLLAAVSGVTADLDKTCNLWLEKQSRGMAAEVFSTFGQVQKNAERFFPTFRLRLGQLRSYLLAGAKAGADCLTDDVACMTKCIHERQRRRPASLAALAPFSPLKRDATVRKWGGLTGRGWQDASEVLSLPRCHLTLKPTGQAQA</sequence>
<feature type="coiled-coil region" evidence="1">
    <location>
        <begin position="208"/>
        <end position="235"/>
    </location>
</feature>
<keyword evidence="4" id="KW-1185">Reference proteome</keyword>